<keyword evidence="2" id="KW-1185">Reference proteome</keyword>
<name>A0A6M0RW08_9CYAN</name>
<dbReference type="GO" id="GO:0008967">
    <property type="term" value="F:phosphoglycolate phosphatase activity"/>
    <property type="evidence" value="ECO:0007669"/>
    <property type="project" value="TreeGrafter"/>
</dbReference>
<dbReference type="RefSeq" id="WP_163702948.1">
    <property type="nucleotide sequence ID" value="NZ_QXHD01000004.1"/>
</dbReference>
<sequence>MTVLIFDFDGTIADTLETIVTITNRLAGHYGYPQTTPERLKYLRALSTAELLAQSNVPLFQVPFLMRRVRRELNQDIDSIHIFQHLSDVLKALQGDGHTIMIASSNAPSTIRPFLERHGLSQVFSQVYGNIGLLGKARSLRRIMRRHRLTPEEILYVGDETRDIEAAHCQGVAVAAVSWGFSDRTALEAQGPTFLIDTPEDLYRAVGEFHRSQRRLFFMGSKRGERAETPSYVPHVAD</sequence>
<organism evidence="1 2">
    <name type="scientific">Adonisia turfae CCMR0081</name>
    <dbReference type="NCBI Taxonomy" id="2292702"/>
    <lineage>
        <taxon>Bacteria</taxon>
        <taxon>Bacillati</taxon>
        <taxon>Cyanobacteriota</taxon>
        <taxon>Adonisia</taxon>
        <taxon>Adonisia turfae</taxon>
    </lineage>
</organism>
<dbReference type="SFLD" id="SFLDS00003">
    <property type="entry name" value="Haloacid_Dehalogenase"/>
    <property type="match status" value="1"/>
</dbReference>
<evidence type="ECO:0000313" key="2">
    <source>
        <dbReference type="Proteomes" id="UP000481033"/>
    </source>
</evidence>
<reference evidence="1 2" key="1">
    <citation type="journal article" date="2020" name="Microb. Ecol.">
        <title>Ecogenomics of the Marine Benthic Filamentous Cyanobacterium Adonisia.</title>
        <authorList>
            <person name="Walter J.M."/>
            <person name="Coutinho F.H."/>
            <person name="Leomil L."/>
            <person name="Hargreaves P.I."/>
            <person name="Campeao M.E."/>
            <person name="Vieira V.V."/>
            <person name="Silva B.S."/>
            <person name="Fistarol G.O."/>
            <person name="Salomon P.S."/>
            <person name="Sawabe T."/>
            <person name="Mino S."/>
            <person name="Hosokawa M."/>
            <person name="Miyashita H."/>
            <person name="Maruyama F."/>
            <person name="van Verk M.C."/>
            <person name="Dutilh B.E."/>
            <person name="Thompson C.C."/>
            <person name="Thompson F.L."/>
        </authorList>
    </citation>
    <scope>NUCLEOTIDE SEQUENCE [LARGE SCALE GENOMIC DNA]</scope>
    <source>
        <strain evidence="1 2">CCMR0081</strain>
    </source>
</reference>
<dbReference type="GO" id="GO:0006281">
    <property type="term" value="P:DNA repair"/>
    <property type="evidence" value="ECO:0007669"/>
    <property type="project" value="TreeGrafter"/>
</dbReference>
<proteinExistence type="predicted"/>
<dbReference type="Gene3D" id="1.10.150.240">
    <property type="entry name" value="Putative phosphatase, domain 2"/>
    <property type="match status" value="1"/>
</dbReference>
<dbReference type="InterPro" id="IPR023214">
    <property type="entry name" value="HAD_sf"/>
</dbReference>
<dbReference type="InterPro" id="IPR023198">
    <property type="entry name" value="PGP-like_dom2"/>
</dbReference>
<dbReference type="SFLD" id="SFLDG01129">
    <property type="entry name" value="C1.5:_HAD__Beta-PGM__Phosphata"/>
    <property type="match status" value="1"/>
</dbReference>
<dbReference type="InterPro" id="IPR041492">
    <property type="entry name" value="HAD_2"/>
</dbReference>
<dbReference type="Proteomes" id="UP000481033">
    <property type="component" value="Unassembled WGS sequence"/>
</dbReference>
<comment type="caution">
    <text evidence="1">The sequence shown here is derived from an EMBL/GenBank/DDBJ whole genome shotgun (WGS) entry which is preliminary data.</text>
</comment>
<dbReference type="InterPro" id="IPR036412">
    <property type="entry name" value="HAD-like_sf"/>
</dbReference>
<gene>
    <name evidence="1" type="ORF">DXZ20_33220</name>
</gene>
<dbReference type="PANTHER" id="PTHR43434:SF13">
    <property type="entry name" value="PHOSPHOGLYCOLATE PHOSPHATASE"/>
    <property type="match status" value="1"/>
</dbReference>
<dbReference type="SUPFAM" id="SSF56784">
    <property type="entry name" value="HAD-like"/>
    <property type="match status" value="1"/>
</dbReference>
<evidence type="ECO:0000313" key="1">
    <source>
        <dbReference type="EMBL" id="NEZ60418.1"/>
    </source>
</evidence>
<dbReference type="PANTHER" id="PTHR43434">
    <property type="entry name" value="PHOSPHOGLYCOLATE PHOSPHATASE"/>
    <property type="match status" value="1"/>
</dbReference>
<dbReference type="AlphaFoldDB" id="A0A6M0RW08"/>
<dbReference type="Pfam" id="PF13419">
    <property type="entry name" value="HAD_2"/>
    <property type="match status" value="1"/>
</dbReference>
<protein>
    <submittedName>
        <fullName evidence="1">Phosphatase</fullName>
    </submittedName>
</protein>
<dbReference type="InterPro" id="IPR050155">
    <property type="entry name" value="HAD-like_hydrolase_sf"/>
</dbReference>
<dbReference type="EMBL" id="QXHD01000004">
    <property type="protein sequence ID" value="NEZ60418.1"/>
    <property type="molecule type" value="Genomic_DNA"/>
</dbReference>
<accession>A0A6M0RW08</accession>
<dbReference type="GO" id="GO:0005829">
    <property type="term" value="C:cytosol"/>
    <property type="evidence" value="ECO:0007669"/>
    <property type="project" value="TreeGrafter"/>
</dbReference>
<dbReference type="Gene3D" id="3.40.50.1000">
    <property type="entry name" value="HAD superfamily/HAD-like"/>
    <property type="match status" value="1"/>
</dbReference>